<evidence type="ECO:0000256" key="5">
    <source>
        <dbReference type="SAM" id="MobiDB-lite"/>
    </source>
</evidence>
<dbReference type="InterPro" id="IPR055081">
    <property type="entry name" value="NLP1-9_GAF"/>
</dbReference>
<feature type="region of interest" description="Disordered" evidence="5">
    <location>
        <begin position="52"/>
        <end position="81"/>
    </location>
</feature>
<reference evidence="8" key="1">
    <citation type="submission" date="2022-12" db="EMBL/GenBank/DDBJ databases">
        <title>Draft genome assemblies for two species of Escallonia (Escalloniales).</title>
        <authorList>
            <person name="Chanderbali A."/>
            <person name="Dervinis C."/>
            <person name="Anghel I."/>
            <person name="Soltis D."/>
            <person name="Soltis P."/>
            <person name="Zapata F."/>
        </authorList>
    </citation>
    <scope>NUCLEOTIDE SEQUENCE</scope>
    <source>
        <strain evidence="8">UCBG92.1500</strain>
        <tissue evidence="8">Leaf</tissue>
    </source>
</reference>
<dbReference type="InterPro" id="IPR053793">
    <property type="entry name" value="PB1-like"/>
</dbReference>
<dbReference type="InterPro" id="IPR003035">
    <property type="entry name" value="RWP-RK_dom"/>
</dbReference>
<comment type="caution">
    <text evidence="8">The sequence shown here is derived from an EMBL/GenBank/DDBJ whole genome shotgun (WGS) entry which is preliminary data.</text>
</comment>
<evidence type="ECO:0000256" key="4">
    <source>
        <dbReference type="ARBA" id="ARBA00023242"/>
    </source>
</evidence>
<feature type="compositionally biased region" description="Low complexity" evidence="5">
    <location>
        <begin position="65"/>
        <end position="76"/>
    </location>
</feature>
<feature type="domain" description="PB1" evidence="7">
    <location>
        <begin position="529"/>
        <end position="609"/>
    </location>
</feature>
<sequence>MAQSGEGSRERDGASLFQLRGHPPPDYMKEKGGSLSWMEVERNRYCYWSKPVAGDQNQQSPTDVPSGQGTSSGPPGHVFSHKLPESSPEVSLYSCNEFPLRDIAVNCGLKFMVTVPLFEPSSRGRCIGVLEIVAFKNQSSFYTDLRSMVWLLQVADLTVSDTNCKLMEKNSKGQFPAIAMDEIDQMLKMLEGKYKVHLAQTWGPCKCSNAMANGDYTDGNNICHLICYNHLMMTADRMARFHYICIDQPLRRGHGIVWKALRSHRPCFCSDISKFSMFEYPLAHYAYSCNLTRSFAISVRSSYTGDLDYVLELFLPTCRPKNFRDDKTLLGSILATMKKHLTSFKVSSGKELGEELTADILVVPTLTDELHSFSECRTVRSPETLQSEVEVVKVDSSSQQSTAEEASENGVEQSKIALTSLQNQCLISKKGKDITYEALKPYFRMTTLDNVAKIFGGIVAFSRSKMKRSCRPFGILEWPSCKRKKVKPTRSNLKNLNESVQSIEERIPESSRKDPSCANRRIQDAAPALVTIKATYADDIIKFRITSSSTMAELSENLTERLPLTGRSLRIEYHDDEGDWVLLACEKDLQYCLTSLGSSATIKMRVQPIS</sequence>
<dbReference type="PROSITE" id="PS51519">
    <property type="entry name" value="RWP_RK"/>
    <property type="match status" value="1"/>
</dbReference>
<dbReference type="InterPro" id="IPR045012">
    <property type="entry name" value="NLP"/>
</dbReference>
<proteinExistence type="predicted"/>
<dbReference type="GO" id="GO:0003677">
    <property type="term" value="F:DNA binding"/>
    <property type="evidence" value="ECO:0007669"/>
    <property type="project" value="UniProtKB-KW"/>
</dbReference>
<dbReference type="PROSITE" id="PS51745">
    <property type="entry name" value="PB1"/>
    <property type="match status" value="1"/>
</dbReference>
<evidence type="ECO:0000313" key="8">
    <source>
        <dbReference type="EMBL" id="KAK2991418.1"/>
    </source>
</evidence>
<dbReference type="PANTHER" id="PTHR32002">
    <property type="entry name" value="PROTEIN NLP8"/>
    <property type="match status" value="1"/>
</dbReference>
<keyword evidence="9" id="KW-1185">Reference proteome</keyword>
<keyword evidence="1" id="KW-0805">Transcription regulation</keyword>
<keyword evidence="3" id="KW-0804">Transcription</keyword>
<dbReference type="PANTHER" id="PTHR32002:SF49">
    <property type="entry name" value="BILE ACID:SODIUM SYMPORTER_ARSENICAL RESISTANCE PROTEIN ACR3-RELATED"/>
    <property type="match status" value="1"/>
</dbReference>
<keyword evidence="4" id="KW-0539">Nucleus</keyword>
<dbReference type="Pfam" id="PF22922">
    <property type="entry name" value="GAF_NLP"/>
    <property type="match status" value="1"/>
</dbReference>
<evidence type="ECO:0000313" key="9">
    <source>
        <dbReference type="Proteomes" id="UP001187471"/>
    </source>
</evidence>
<gene>
    <name evidence="8" type="ORF">RJ640_019064</name>
</gene>
<evidence type="ECO:0000256" key="1">
    <source>
        <dbReference type="ARBA" id="ARBA00023015"/>
    </source>
</evidence>
<name>A0AA88RV45_9ASTE</name>
<dbReference type="GO" id="GO:0003700">
    <property type="term" value="F:DNA-binding transcription factor activity"/>
    <property type="evidence" value="ECO:0007669"/>
    <property type="project" value="InterPro"/>
</dbReference>
<dbReference type="InterPro" id="IPR000270">
    <property type="entry name" value="PB1_dom"/>
</dbReference>
<accession>A0AA88RV45</accession>
<dbReference type="Proteomes" id="UP001187471">
    <property type="component" value="Unassembled WGS sequence"/>
</dbReference>
<evidence type="ECO:0000256" key="3">
    <source>
        <dbReference type="ARBA" id="ARBA00023163"/>
    </source>
</evidence>
<dbReference type="EMBL" id="JAVXUO010000521">
    <property type="protein sequence ID" value="KAK2991418.1"/>
    <property type="molecule type" value="Genomic_DNA"/>
</dbReference>
<feature type="domain" description="RWP-RK" evidence="6">
    <location>
        <begin position="417"/>
        <end position="506"/>
    </location>
</feature>
<evidence type="ECO:0000259" key="7">
    <source>
        <dbReference type="PROSITE" id="PS51745"/>
    </source>
</evidence>
<protein>
    <submittedName>
        <fullName evidence="8">Uncharacterized protein</fullName>
    </submittedName>
</protein>
<evidence type="ECO:0000256" key="2">
    <source>
        <dbReference type="ARBA" id="ARBA00023125"/>
    </source>
</evidence>
<dbReference type="SMART" id="SM00666">
    <property type="entry name" value="PB1"/>
    <property type="match status" value="1"/>
</dbReference>
<keyword evidence="2" id="KW-0238">DNA-binding</keyword>
<dbReference type="Gene3D" id="3.10.20.90">
    <property type="entry name" value="Phosphatidylinositol 3-kinase Catalytic Subunit, Chain A, domain 1"/>
    <property type="match status" value="1"/>
</dbReference>
<dbReference type="SUPFAM" id="SSF54277">
    <property type="entry name" value="CAD &amp; PB1 domains"/>
    <property type="match status" value="1"/>
</dbReference>
<dbReference type="AlphaFoldDB" id="A0AA88RV45"/>
<dbReference type="Pfam" id="PF00564">
    <property type="entry name" value="PB1"/>
    <property type="match status" value="1"/>
</dbReference>
<organism evidence="8 9">
    <name type="scientific">Escallonia rubra</name>
    <dbReference type="NCBI Taxonomy" id="112253"/>
    <lineage>
        <taxon>Eukaryota</taxon>
        <taxon>Viridiplantae</taxon>
        <taxon>Streptophyta</taxon>
        <taxon>Embryophyta</taxon>
        <taxon>Tracheophyta</taxon>
        <taxon>Spermatophyta</taxon>
        <taxon>Magnoliopsida</taxon>
        <taxon>eudicotyledons</taxon>
        <taxon>Gunneridae</taxon>
        <taxon>Pentapetalae</taxon>
        <taxon>asterids</taxon>
        <taxon>campanulids</taxon>
        <taxon>Escalloniales</taxon>
        <taxon>Escalloniaceae</taxon>
        <taxon>Escallonia</taxon>
    </lineage>
</organism>
<evidence type="ECO:0000259" key="6">
    <source>
        <dbReference type="PROSITE" id="PS51519"/>
    </source>
</evidence>
<feature type="region of interest" description="Disordered" evidence="5">
    <location>
        <begin position="1"/>
        <end position="33"/>
    </location>
</feature>